<dbReference type="AlphaFoldDB" id="A0A9W6Y3Q7"/>
<comment type="caution">
    <text evidence="1">The sequence shown here is derived from an EMBL/GenBank/DDBJ whole genome shotgun (WGS) entry which is preliminary data.</text>
</comment>
<evidence type="ECO:0000313" key="2">
    <source>
        <dbReference type="Proteomes" id="UP001165121"/>
    </source>
</evidence>
<accession>A0A9W6Y3Q7</accession>
<dbReference type="Proteomes" id="UP001165121">
    <property type="component" value="Unassembled WGS sequence"/>
</dbReference>
<reference evidence="1" key="1">
    <citation type="submission" date="2023-04" db="EMBL/GenBank/DDBJ databases">
        <title>Phytophthora fragariaefolia NBRC 109709.</title>
        <authorList>
            <person name="Ichikawa N."/>
            <person name="Sato H."/>
            <person name="Tonouchi N."/>
        </authorList>
    </citation>
    <scope>NUCLEOTIDE SEQUENCE</scope>
    <source>
        <strain evidence="1">NBRC 109709</strain>
    </source>
</reference>
<proteinExistence type="predicted"/>
<keyword evidence="2" id="KW-1185">Reference proteome</keyword>
<protein>
    <submittedName>
        <fullName evidence="1">Unnamed protein product</fullName>
    </submittedName>
</protein>
<organism evidence="1 2">
    <name type="scientific">Phytophthora fragariaefolia</name>
    <dbReference type="NCBI Taxonomy" id="1490495"/>
    <lineage>
        <taxon>Eukaryota</taxon>
        <taxon>Sar</taxon>
        <taxon>Stramenopiles</taxon>
        <taxon>Oomycota</taxon>
        <taxon>Peronosporomycetes</taxon>
        <taxon>Peronosporales</taxon>
        <taxon>Peronosporaceae</taxon>
        <taxon>Phytophthora</taxon>
    </lineage>
</organism>
<name>A0A9W6Y3Q7_9STRA</name>
<evidence type="ECO:0000313" key="1">
    <source>
        <dbReference type="EMBL" id="GMF51548.1"/>
    </source>
</evidence>
<dbReference type="EMBL" id="BSXT01002919">
    <property type="protein sequence ID" value="GMF51548.1"/>
    <property type="molecule type" value="Genomic_DNA"/>
</dbReference>
<sequence length="324" mass="34007">MLHQPEDWARRLAVFPKDALYVGIEDGGTDEMLAELLSVVRVAQSQLLVGGISYSSRNISSLVPEEALVEPVDPPGLCPGLGPKELALGGFPRPVCTGSALAGSVAGFGRPQGPWSFGNCLVDSCYRLSPGRSLRPVLLGRCYPAGCRLRRMRATGFAIAAPPVPGFDVFALNGGGEFLPAPAWFPVAGVVTSRMPRKDWSSSNVVGDVGAIGGIAIGAPAELDMQRVAPEIGGGGGLAVPELWLVSLLGLSRVFILLLGVLLGRRGPADLSALGLGALPLGQSPTRQGLPLLLAWWRCRSLPVDPLPPERAPHTGSPFALHWR</sequence>
<gene>
    <name evidence="1" type="ORF">Pfra01_002086600</name>
</gene>